<dbReference type="PANTHER" id="PTHR11091:SF0">
    <property type="entry name" value="MALATE DEHYDROGENASE"/>
    <property type="match status" value="1"/>
</dbReference>
<protein>
    <submittedName>
        <fullName evidence="3">Ldh family oxidoreductase</fullName>
    </submittedName>
</protein>
<gene>
    <name evidence="3" type="ORF">J1C48_17730</name>
</gene>
<dbReference type="SUPFAM" id="SSF89733">
    <property type="entry name" value="L-sulfolactate dehydrogenase-like"/>
    <property type="match status" value="1"/>
</dbReference>
<dbReference type="Proteomes" id="UP000664122">
    <property type="component" value="Unassembled WGS sequence"/>
</dbReference>
<dbReference type="EMBL" id="JAFMPP010000021">
    <property type="protein sequence ID" value="MBO0664418.1"/>
    <property type="molecule type" value="Genomic_DNA"/>
</dbReference>
<dbReference type="RefSeq" id="WP_207259336.1">
    <property type="nucleotide sequence ID" value="NZ_JAFMPP010000021.1"/>
</dbReference>
<evidence type="ECO:0000256" key="1">
    <source>
        <dbReference type="ARBA" id="ARBA00006056"/>
    </source>
</evidence>
<comment type="caution">
    <text evidence="3">The sequence shown here is derived from an EMBL/GenBank/DDBJ whole genome shotgun (WGS) entry which is preliminary data.</text>
</comment>
<evidence type="ECO:0000256" key="2">
    <source>
        <dbReference type="ARBA" id="ARBA00023002"/>
    </source>
</evidence>
<organism evidence="3 4">
    <name type="scientific">Jiella flava</name>
    <dbReference type="NCBI Taxonomy" id="2816857"/>
    <lineage>
        <taxon>Bacteria</taxon>
        <taxon>Pseudomonadati</taxon>
        <taxon>Pseudomonadota</taxon>
        <taxon>Alphaproteobacteria</taxon>
        <taxon>Hyphomicrobiales</taxon>
        <taxon>Aurantimonadaceae</taxon>
        <taxon>Jiella</taxon>
    </lineage>
</organism>
<keyword evidence="4" id="KW-1185">Reference proteome</keyword>
<proteinExistence type="inferred from homology"/>
<evidence type="ECO:0000313" key="3">
    <source>
        <dbReference type="EMBL" id="MBO0664418.1"/>
    </source>
</evidence>
<dbReference type="Pfam" id="PF02615">
    <property type="entry name" value="Ldh_2"/>
    <property type="match status" value="1"/>
</dbReference>
<dbReference type="AlphaFoldDB" id="A0A939FYM0"/>
<dbReference type="GO" id="GO:0016491">
    <property type="term" value="F:oxidoreductase activity"/>
    <property type="evidence" value="ECO:0007669"/>
    <property type="project" value="UniProtKB-KW"/>
</dbReference>
<accession>A0A939FYM0</accession>
<sequence length="331" mass="33418">MTTTLSIGEAERLVAEAMGRAKAGPAQAASVAHALVAAEAAGQGGHGLRRVTAYSAQSKVGKVDGFATPALDRPRSAVLAVDAANGFAFPAFDLAVEHMPAIVAKTGVAVAAIRRSHHAGVLALTAERFAEKGLVAMMVANAPGAMAAWGGTKPLFGTNPIAFAAPLEGADPLVIDLSLSKIARGKVMAAKQKGASIPEGWALDKDGQPTTDPTAAMAGTMVPMGDAKGAALALMVEMLAAGLTGANYAYEASSLFDDQGDPPGLGQFLLVMDPAAIGGANTLKRLTALADAIAADPGTRIPGRRGLQARRKAEAEGIVIDDDVLAAIEAV</sequence>
<dbReference type="Gene3D" id="3.30.1370.60">
    <property type="entry name" value="Hypothetical oxidoreductase yiak, domain 2"/>
    <property type="match status" value="1"/>
</dbReference>
<dbReference type="Gene3D" id="1.10.1530.10">
    <property type="match status" value="1"/>
</dbReference>
<reference evidence="3" key="1">
    <citation type="submission" date="2021-03" db="EMBL/GenBank/DDBJ databases">
        <title>Whole genome sequence of Jiella sp. CQZ9-1.</title>
        <authorList>
            <person name="Tuo L."/>
        </authorList>
    </citation>
    <scope>NUCLEOTIDE SEQUENCE</scope>
    <source>
        <strain evidence="3">CQZ9-1</strain>
    </source>
</reference>
<name>A0A939FYM0_9HYPH</name>
<dbReference type="InterPro" id="IPR043144">
    <property type="entry name" value="Mal/L-sulf/L-lact_DH-like_ah"/>
</dbReference>
<dbReference type="InterPro" id="IPR003767">
    <property type="entry name" value="Malate/L-lactate_DH-like"/>
</dbReference>
<evidence type="ECO:0000313" key="4">
    <source>
        <dbReference type="Proteomes" id="UP000664122"/>
    </source>
</evidence>
<comment type="similarity">
    <text evidence="1">Belongs to the LDH2/MDH2 oxidoreductase family.</text>
</comment>
<dbReference type="InterPro" id="IPR036111">
    <property type="entry name" value="Mal/L-sulfo/L-lacto_DH-like_sf"/>
</dbReference>
<dbReference type="PANTHER" id="PTHR11091">
    <property type="entry name" value="OXIDOREDUCTASE-RELATED"/>
    <property type="match status" value="1"/>
</dbReference>
<dbReference type="InterPro" id="IPR043143">
    <property type="entry name" value="Mal/L-sulf/L-lact_DH-like_NADP"/>
</dbReference>
<keyword evidence="2" id="KW-0560">Oxidoreductase</keyword>